<gene>
    <name evidence="8" type="ORF">SAMN04488050_107214</name>
</gene>
<dbReference type="InterPro" id="IPR000620">
    <property type="entry name" value="EamA_dom"/>
</dbReference>
<evidence type="ECO:0000256" key="1">
    <source>
        <dbReference type="ARBA" id="ARBA00004141"/>
    </source>
</evidence>
<dbReference type="AlphaFoldDB" id="A0A1I6U791"/>
<feature type="transmembrane region" description="Helical" evidence="6">
    <location>
        <begin position="122"/>
        <end position="144"/>
    </location>
</feature>
<dbReference type="InterPro" id="IPR037185">
    <property type="entry name" value="EmrE-like"/>
</dbReference>
<evidence type="ECO:0000256" key="2">
    <source>
        <dbReference type="ARBA" id="ARBA00009853"/>
    </source>
</evidence>
<feature type="transmembrane region" description="Helical" evidence="6">
    <location>
        <begin position="75"/>
        <end position="92"/>
    </location>
</feature>
<organism evidence="8 9">
    <name type="scientific">Alloyangia pacifica</name>
    <dbReference type="NCBI Taxonomy" id="311180"/>
    <lineage>
        <taxon>Bacteria</taxon>
        <taxon>Pseudomonadati</taxon>
        <taxon>Pseudomonadota</taxon>
        <taxon>Alphaproteobacteria</taxon>
        <taxon>Rhodobacterales</taxon>
        <taxon>Roseobacteraceae</taxon>
        <taxon>Alloyangia</taxon>
    </lineage>
</organism>
<feature type="transmembrane region" description="Helical" evidence="6">
    <location>
        <begin position="266"/>
        <end position="284"/>
    </location>
</feature>
<dbReference type="SUPFAM" id="SSF103481">
    <property type="entry name" value="Multidrug resistance efflux transporter EmrE"/>
    <property type="match status" value="2"/>
</dbReference>
<dbReference type="OrthoDB" id="8478503at2"/>
<evidence type="ECO:0000313" key="8">
    <source>
        <dbReference type="EMBL" id="SFS97292.1"/>
    </source>
</evidence>
<name>A0A1I6U791_9RHOB</name>
<keyword evidence="5 6" id="KW-0472">Membrane</keyword>
<feature type="transmembrane region" description="Helical" evidence="6">
    <location>
        <begin position="7"/>
        <end position="24"/>
    </location>
</feature>
<feature type="transmembrane region" description="Helical" evidence="6">
    <location>
        <begin position="184"/>
        <end position="206"/>
    </location>
</feature>
<sequence>MSPLRGIALKLTSVVLFVIMSAIVKFTSAEVPTGEAVFFRSFFALPVIVGWLLLRGDMKAGLYVASPMSHFLRGIVGSGAMAFNFAALGLLPLPEVTALGYAAPPLTVIFAAVLLGETVRLFRISAVLIGLLGVLVIMVPLLTVSEVSTAVLWGIGCVMSSAVLRALVQIHIRRMVQTEQTSAIVFYFSLTTTLLSLLTVPFGWVMPEPVTLMMLIAAGLIGGVAQICLTSAYKGAEAALLAPFDYASILFAILIGYLVFAEVPTVLMLVGSAIVVASGIAIILRERALGLKRFKARPGMTPQG</sequence>
<evidence type="ECO:0000256" key="4">
    <source>
        <dbReference type="ARBA" id="ARBA00022989"/>
    </source>
</evidence>
<evidence type="ECO:0000256" key="6">
    <source>
        <dbReference type="SAM" id="Phobius"/>
    </source>
</evidence>
<comment type="subcellular location">
    <subcellularLocation>
        <location evidence="1">Membrane</location>
        <topology evidence="1">Multi-pass membrane protein</topology>
    </subcellularLocation>
</comment>
<dbReference type="PANTHER" id="PTHR22911:SF6">
    <property type="entry name" value="SOLUTE CARRIER FAMILY 35 MEMBER G1"/>
    <property type="match status" value="1"/>
</dbReference>
<keyword evidence="4 6" id="KW-1133">Transmembrane helix</keyword>
<feature type="transmembrane region" description="Helical" evidence="6">
    <location>
        <begin position="212"/>
        <end position="233"/>
    </location>
</feature>
<dbReference type="EMBL" id="FOZW01000007">
    <property type="protein sequence ID" value="SFS97292.1"/>
    <property type="molecule type" value="Genomic_DNA"/>
</dbReference>
<dbReference type="PANTHER" id="PTHR22911">
    <property type="entry name" value="ACYL-MALONYL CONDENSING ENZYME-RELATED"/>
    <property type="match status" value="1"/>
</dbReference>
<feature type="transmembrane region" description="Helical" evidence="6">
    <location>
        <begin position="150"/>
        <end position="172"/>
    </location>
</feature>
<dbReference type="GO" id="GO:0016020">
    <property type="term" value="C:membrane"/>
    <property type="evidence" value="ECO:0007669"/>
    <property type="project" value="UniProtKB-SubCell"/>
</dbReference>
<keyword evidence="9" id="KW-1185">Reference proteome</keyword>
<reference evidence="9" key="1">
    <citation type="submission" date="2016-10" db="EMBL/GenBank/DDBJ databases">
        <authorList>
            <person name="Varghese N."/>
            <person name="Submissions S."/>
        </authorList>
    </citation>
    <scope>NUCLEOTIDE SEQUENCE [LARGE SCALE GENOMIC DNA]</scope>
    <source>
        <strain evidence="9">DSM 26894</strain>
    </source>
</reference>
<evidence type="ECO:0000259" key="7">
    <source>
        <dbReference type="Pfam" id="PF00892"/>
    </source>
</evidence>
<proteinExistence type="inferred from homology"/>
<comment type="similarity">
    <text evidence="2">Belongs to the drug/metabolite transporter (DMT) superfamily. 10 TMS drug/metabolite exporter (DME) (TC 2.A.7.3) family.</text>
</comment>
<feature type="transmembrane region" description="Helical" evidence="6">
    <location>
        <begin position="240"/>
        <end position="260"/>
    </location>
</feature>
<keyword evidence="3 6" id="KW-0812">Transmembrane</keyword>
<feature type="domain" description="EamA" evidence="7">
    <location>
        <begin position="5"/>
        <end position="138"/>
    </location>
</feature>
<evidence type="ECO:0000313" key="9">
    <source>
        <dbReference type="Proteomes" id="UP000199392"/>
    </source>
</evidence>
<feature type="transmembrane region" description="Helical" evidence="6">
    <location>
        <begin position="98"/>
        <end position="115"/>
    </location>
</feature>
<feature type="domain" description="EamA" evidence="7">
    <location>
        <begin position="152"/>
        <end position="283"/>
    </location>
</feature>
<dbReference type="Pfam" id="PF00892">
    <property type="entry name" value="EamA"/>
    <property type="match status" value="2"/>
</dbReference>
<evidence type="ECO:0000256" key="5">
    <source>
        <dbReference type="ARBA" id="ARBA00023136"/>
    </source>
</evidence>
<protein>
    <submittedName>
        <fullName evidence="8">EamA domain-containing membrane protein RarD</fullName>
    </submittedName>
</protein>
<dbReference type="STRING" id="311180.SAMN04488050_107214"/>
<feature type="transmembrane region" description="Helical" evidence="6">
    <location>
        <begin position="36"/>
        <end position="54"/>
    </location>
</feature>
<dbReference type="Proteomes" id="UP000199392">
    <property type="component" value="Unassembled WGS sequence"/>
</dbReference>
<accession>A0A1I6U791</accession>
<dbReference type="RefSeq" id="WP_092425966.1">
    <property type="nucleotide sequence ID" value="NZ_FNCL01000007.1"/>
</dbReference>
<evidence type="ECO:0000256" key="3">
    <source>
        <dbReference type="ARBA" id="ARBA00022692"/>
    </source>
</evidence>